<dbReference type="RefSeq" id="WP_270163153.1">
    <property type="nucleotide sequence ID" value="NZ_CP089391.1"/>
</dbReference>
<evidence type="ECO:0000313" key="2">
    <source>
        <dbReference type="Proteomes" id="UP001179614"/>
    </source>
</evidence>
<dbReference type="EMBL" id="CP089391">
    <property type="protein sequence ID" value="WBL77862.1"/>
    <property type="molecule type" value="Genomic_DNA"/>
</dbReference>
<name>A0ABY7MKG2_9BRAD</name>
<proteinExistence type="predicted"/>
<dbReference type="Proteomes" id="UP001179614">
    <property type="component" value="Chromosome"/>
</dbReference>
<protein>
    <submittedName>
        <fullName evidence="1">Uncharacterized protein</fullName>
    </submittedName>
</protein>
<sequence length="60" mass="6488">MALLVRDNTKVEVIKVGFAILGSIAATGVAKHYSSAFCPPGHDGRRARRRVGQVVLLIDR</sequence>
<organism evidence="1 2">
    <name type="scientific">Bradyrhizobium xenonodulans</name>
    <dbReference type="NCBI Taxonomy" id="2736875"/>
    <lineage>
        <taxon>Bacteria</taxon>
        <taxon>Pseudomonadati</taxon>
        <taxon>Pseudomonadota</taxon>
        <taxon>Alphaproteobacteria</taxon>
        <taxon>Hyphomicrobiales</taxon>
        <taxon>Nitrobacteraceae</taxon>
        <taxon>Bradyrhizobium</taxon>
    </lineage>
</organism>
<accession>A0ABY7MKG2</accession>
<keyword evidence="2" id="KW-1185">Reference proteome</keyword>
<reference evidence="1" key="1">
    <citation type="submission" date="2021-12" db="EMBL/GenBank/DDBJ databases">
        <title>Bradyrhizobium xenonodulans sp. nov.</title>
        <authorList>
            <person name="Claassens R."/>
            <person name="Venter S.N."/>
            <person name="Beukes C.W."/>
            <person name="Stepkowski T."/>
            <person name="Steenkamp E.T."/>
        </authorList>
    </citation>
    <scope>NUCLEOTIDE SEQUENCE</scope>
    <source>
        <strain evidence="1">14AB</strain>
    </source>
</reference>
<evidence type="ECO:0000313" key="1">
    <source>
        <dbReference type="EMBL" id="WBL77862.1"/>
    </source>
</evidence>
<gene>
    <name evidence="1" type="ORF">I3J27_33530</name>
</gene>